<feature type="compositionally biased region" description="Gly residues" evidence="1">
    <location>
        <begin position="359"/>
        <end position="372"/>
    </location>
</feature>
<organism evidence="4 5">
    <name type="scientific">Orchesella dallaii</name>
    <dbReference type="NCBI Taxonomy" id="48710"/>
    <lineage>
        <taxon>Eukaryota</taxon>
        <taxon>Metazoa</taxon>
        <taxon>Ecdysozoa</taxon>
        <taxon>Arthropoda</taxon>
        <taxon>Hexapoda</taxon>
        <taxon>Collembola</taxon>
        <taxon>Entomobryomorpha</taxon>
        <taxon>Entomobryoidea</taxon>
        <taxon>Orchesellidae</taxon>
        <taxon>Orchesellinae</taxon>
        <taxon>Orchesella</taxon>
    </lineage>
</organism>
<evidence type="ECO:0000256" key="3">
    <source>
        <dbReference type="SAM" id="SignalP"/>
    </source>
</evidence>
<feature type="signal peptide" evidence="3">
    <location>
        <begin position="1"/>
        <end position="20"/>
    </location>
</feature>
<dbReference type="InterPro" id="IPR029058">
    <property type="entry name" value="AB_hydrolase_fold"/>
</dbReference>
<keyword evidence="3" id="KW-0732">Signal</keyword>
<evidence type="ECO:0000313" key="4">
    <source>
        <dbReference type="EMBL" id="CAL8080413.1"/>
    </source>
</evidence>
<evidence type="ECO:0000256" key="1">
    <source>
        <dbReference type="SAM" id="MobiDB-lite"/>
    </source>
</evidence>
<evidence type="ECO:0000256" key="2">
    <source>
        <dbReference type="SAM" id="Phobius"/>
    </source>
</evidence>
<feature type="transmembrane region" description="Helical" evidence="2">
    <location>
        <begin position="422"/>
        <end position="442"/>
    </location>
</feature>
<keyword evidence="2" id="KW-1133">Transmembrane helix</keyword>
<dbReference type="SUPFAM" id="SSF53474">
    <property type="entry name" value="alpha/beta-Hydrolases"/>
    <property type="match status" value="1"/>
</dbReference>
<keyword evidence="2" id="KW-0472">Membrane</keyword>
<dbReference type="Gene3D" id="3.40.50.1820">
    <property type="entry name" value="alpha/beta hydrolase"/>
    <property type="match status" value="1"/>
</dbReference>
<name>A0ABP1PYP4_9HEXA</name>
<comment type="caution">
    <text evidence="4">The sequence shown here is derived from an EMBL/GenBank/DDBJ whole genome shotgun (WGS) entry which is preliminary data.</text>
</comment>
<keyword evidence="2" id="KW-0812">Transmembrane</keyword>
<feature type="region of interest" description="Disordered" evidence="1">
    <location>
        <begin position="353"/>
        <end position="415"/>
    </location>
</feature>
<keyword evidence="5" id="KW-1185">Reference proteome</keyword>
<dbReference type="EMBL" id="CAXLJM020000014">
    <property type="protein sequence ID" value="CAL8080413.1"/>
    <property type="molecule type" value="Genomic_DNA"/>
</dbReference>
<reference evidence="4 5" key="1">
    <citation type="submission" date="2024-08" db="EMBL/GenBank/DDBJ databases">
        <authorList>
            <person name="Cucini C."/>
            <person name="Frati F."/>
        </authorList>
    </citation>
    <scope>NUCLEOTIDE SEQUENCE [LARGE SCALE GENOMIC DNA]</scope>
</reference>
<dbReference type="Proteomes" id="UP001642540">
    <property type="component" value="Unassembled WGS sequence"/>
</dbReference>
<protein>
    <submittedName>
        <fullName evidence="4">Uncharacterized protein</fullName>
    </submittedName>
</protein>
<evidence type="ECO:0000313" key="5">
    <source>
        <dbReference type="Proteomes" id="UP001642540"/>
    </source>
</evidence>
<feature type="compositionally biased region" description="Basic residues" evidence="1">
    <location>
        <begin position="386"/>
        <end position="409"/>
    </location>
</feature>
<feature type="chain" id="PRO_5045787941" evidence="3">
    <location>
        <begin position="21"/>
        <end position="447"/>
    </location>
</feature>
<gene>
    <name evidence="4" type="ORF">ODALV1_LOCUS4637</name>
</gene>
<sequence length="447" mass="49851">MRTLITVVLLILSIVSGNNGGPNSPSKLGHMVVHKDKITLSGFSSGGTFAQMLQFSYSSLFSGIAVFSHTYYRCGTGTGLVDDYDRQCTKLFNASEFEVYNPDLVHEDIKEYVGLKKIENPMNLKDKRLYVYAGLRNALFTPRQSLSILSVYERYIDSPQSIFTRVQDADLVLPTDNTAYGVPCTEFSEKAFFIGQCGFSGVTEALNFLLFNNTSAAHVRGNPNSLMEFDQTEFTRDLPSKHQMDTVGYYYVPKRCRRSSSNYRQCYLHFYFHGCASGRQFANSTHIQHSGLLKLAESRNIIMIFPQAALSLPENDIGCWDTFGISGKYYATQDGPQIQAVKRMIDTILGYPMSPPKGGSSGGNGGSWGNGNGRPNTPTAQSQHFHQQHKYKHRPTTGKQKQKGNRHRGSGQSSGSSKLEFYFGYFVLFTLTPAFFALHCTAHVKLT</sequence>
<accession>A0ABP1PYP4</accession>
<proteinExistence type="predicted"/>